<accession>A0A2U1AJL7</accession>
<gene>
    <name evidence="6" type="ORF">C8D82_1349</name>
</gene>
<evidence type="ECO:0000256" key="4">
    <source>
        <dbReference type="ARBA" id="ARBA00023163"/>
    </source>
</evidence>
<dbReference type="InterPro" id="IPR039425">
    <property type="entry name" value="RNA_pol_sigma-70-like"/>
</dbReference>
<protein>
    <submittedName>
        <fullName evidence="6">RNA polymerase sigma-70 factor (ECF subfamily)</fullName>
    </submittedName>
</protein>
<dbReference type="InterPro" id="IPR036388">
    <property type="entry name" value="WH-like_DNA-bd_sf"/>
</dbReference>
<evidence type="ECO:0000259" key="5">
    <source>
        <dbReference type="Pfam" id="PF08281"/>
    </source>
</evidence>
<dbReference type="RefSeq" id="WP_116885454.1">
    <property type="nucleotide sequence ID" value="NZ_CABMMC010000001.1"/>
</dbReference>
<evidence type="ECO:0000256" key="1">
    <source>
        <dbReference type="ARBA" id="ARBA00023015"/>
    </source>
</evidence>
<dbReference type="CDD" id="cd06171">
    <property type="entry name" value="Sigma70_r4"/>
    <property type="match status" value="1"/>
</dbReference>
<comment type="caution">
    <text evidence="6">The sequence shown here is derived from an EMBL/GenBank/DDBJ whole genome shotgun (WGS) entry which is preliminary data.</text>
</comment>
<proteinExistence type="predicted"/>
<keyword evidence="4" id="KW-0804">Transcription</keyword>
<evidence type="ECO:0000313" key="7">
    <source>
        <dbReference type="Proteomes" id="UP000245959"/>
    </source>
</evidence>
<reference evidence="6 7" key="1">
    <citation type="submission" date="2018-04" db="EMBL/GenBank/DDBJ databases">
        <title>Genomic Encyclopedia of Type Strains, Phase IV (KMG-IV): sequencing the most valuable type-strain genomes for metagenomic binning, comparative biology and taxonomic classification.</title>
        <authorList>
            <person name="Goeker M."/>
        </authorList>
    </citation>
    <scope>NUCLEOTIDE SEQUENCE [LARGE SCALE GENOMIC DNA]</scope>
    <source>
        <strain evidence="6 7">DSM 14823</strain>
    </source>
</reference>
<dbReference type="Gene3D" id="1.10.10.10">
    <property type="entry name" value="Winged helix-like DNA-binding domain superfamily/Winged helix DNA-binding domain"/>
    <property type="match status" value="1"/>
</dbReference>
<evidence type="ECO:0000313" key="6">
    <source>
        <dbReference type="EMBL" id="PVY36603.1"/>
    </source>
</evidence>
<dbReference type="PANTHER" id="PTHR43133">
    <property type="entry name" value="RNA POLYMERASE ECF-TYPE SIGMA FACTO"/>
    <property type="match status" value="1"/>
</dbReference>
<dbReference type="OrthoDB" id="276109at2"/>
<dbReference type="SUPFAM" id="SSF88659">
    <property type="entry name" value="Sigma3 and sigma4 domains of RNA polymerase sigma factors"/>
    <property type="match status" value="1"/>
</dbReference>
<evidence type="ECO:0000256" key="3">
    <source>
        <dbReference type="ARBA" id="ARBA00023125"/>
    </source>
</evidence>
<dbReference type="GO" id="GO:0003677">
    <property type="term" value="F:DNA binding"/>
    <property type="evidence" value="ECO:0007669"/>
    <property type="project" value="UniProtKB-KW"/>
</dbReference>
<dbReference type="GO" id="GO:0016987">
    <property type="term" value="F:sigma factor activity"/>
    <property type="evidence" value="ECO:0007669"/>
    <property type="project" value="UniProtKB-KW"/>
</dbReference>
<dbReference type="AlphaFoldDB" id="A0A2U1AJL7"/>
<dbReference type="PANTHER" id="PTHR43133:SF8">
    <property type="entry name" value="RNA POLYMERASE SIGMA FACTOR HI_1459-RELATED"/>
    <property type="match status" value="1"/>
</dbReference>
<sequence length="198" mass="22978">MPQPDTEQPDLWAGRFLEYRERLLALARRNLNPFLARRVSPEDVVQDTLSAACGKIDFFENKPEIPVYFKLRLLLFQTVAALERRHLQCRKRDACKEVEVTEDGDCSAARLNWNRFADTVTGPLTRLDRLDRYALLQKALGSLSENDRQILELRHFDGMSNSECAEVLHIDPKAASIRHVRALQRLQKQLTEFTEFRP</sequence>
<keyword evidence="7" id="KW-1185">Reference proteome</keyword>
<dbReference type="InterPro" id="IPR014284">
    <property type="entry name" value="RNA_pol_sigma-70_dom"/>
</dbReference>
<keyword evidence="3" id="KW-0238">DNA-binding</keyword>
<dbReference type="EMBL" id="QEKH01000034">
    <property type="protein sequence ID" value="PVY36603.1"/>
    <property type="molecule type" value="Genomic_DNA"/>
</dbReference>
<dbReference type="NCBIfam" id="TIGR02937">
    <property type="entry name" value="sigma70-ECF"/>
    <property type="match status" value="1"/>
</dbReference>
<dbReference type="GeneID" id="78296727"/>
<keyword evidence="2" id="KW-0731">Sigma factor</keyword>
<feature type="domain" description="RNA polymerase sigma factor 70 region 4 type 2" evidence="5">
    <location>
        <begin position="135"/>
        <end position="186"/>
    </location>
</feature>
<organism evidence="6 7">
    <name type="scientific">Victivallis vadensis</name>
    <dbReference type="NCBI Taxonomy" id="172901"/>
    <lineage>
        <taxon>Bacteria</taxon>
        <taxon>Pseudomonadati</taxon>
        <taxon>Lentisphaerota</taxon>
        <taxon>Lentisphaeria</taxon>
        <taxon>Victivallales</taxon>
        <taxon>Victivallaceae</taxon>
        <taxon>Victivallis</taxon>
    </lineage>
</organism>
<dbReference type="GO" id="GO:0006352">
    <property type="term" value="P:DNA-templated transcription initiation"/>
    <property type="evidence" value="ECO:0007669"/>
    <property type="project" value="InterPro"/>
</dbReference>
<dbReference type="Proteomes" id="UP000245959">
    <property type="component" value="Unassembled WGS sequence"/>
</dbReference>
<name>A0A2U1AJL7_9BACT</name>
<dbReference type="InterPro" id="IPR013249">
    <property type="entry name" value="RNA_pol_sigma70_r4_t2"/>
</dbReference>
<keyword evidence="1" id="KW-0805">Transcription regulation</keyword>
<evidence type="ECO:0000256" key="2">
    <source>
        <dbReference type="ARBA" id="ARBA00023082"/>
    </source>
</evidence>
<dbReference type="InterPro" id="IPR013324">
    <property type="entry name" value="RNA_pol_sigma_r3/r4-like"/>
</dbReference>
<dbReference type="Pfam" id="PF08281">
    <property type="entry name" value="Sigma70_r4_2"/>
    <property type="match status" value="1"/>
</dbReference>